<dbReference type="GO" id="GO:0008270">
    <property type="term" value="F:zinc ion binding"/>
    <property type="evidence" value="ECO:0007669"/>
    <property type="project" value="UniProtKB-KW"/>
</dbReference>
<protein>
    <submittedName>
        <fullName evidence="5">RING/U-box superfamily protein</fullName>
    </submittedName>
</protein>
<dbReference type="PANTHER" id="PTHR45931:SF25">
    <property type="entry name" value="E3 UBIQUITIN-PROTEIN LIGASE RLIM-LIKE ISOFORM X1"/>
    <property type="match status" value="1"/>
</dbReference>
<organism evidence="5 6">
    <name type="scientific">Striga hermonthica</name>
    <name type="common">Purple witchweed</name>
    <name type="synonym">Buchnera hermonthica</name>
    <dbReference type="NCBI Taxonomy" id="68872"/>
    <lineage>
        <taxon>Eukaryota</taxon>
        <taxon>Viridiplantae</taxon>
        <taxon>Streptophyta</taxon>
        <taxon>Embryophyta</taxon>
        <taxon>Tracheophyta</taxon>
        <taxon>Spermatophyta</taxon>
        <taxon>Magnoliopsida</taxon>
        <taxon>eudicotyledons</taxon>
        <taxon>Gunneridae</taxon>
        <taxon>Pentapetalae</taxon>
        <taxon>asterids</taxon>
        <taxon>lamiids</taxon>
        <taxon>Lamiales</taxon>
        <taxon>Orobanchaceae</taxon>
        <taxon>Buchnereae</taxon>
        <taxon>Striga</taxon>
    </lineage>
</organism>
<reference evidence="5" key="1">
    <citation type="submission" date="2019-12" db="EMBL/GenBank/DDBJ databases">
        <authorList>
            <person name="Scholes J."/>
        </authorList>
    </citation>
    <scope>NUCLEOTIDE SEQUENCE</scope>
</reference>
<evidence type="ECO:0000256" key="3">
    <source>
        <dbReference type="ARBA" id="ARBA00022833"/>
    </source>
</evidence>
<dbReference type="PANTHER" id="PTHR45931">
    <property type="entry name" value="SI:CH211-59O9.10"/>
    <property type="match status" value="1"/>
</dbReference>
<accession>A0A9N7RM40</accession>
<dbReference type="Gene3D" id="3.30.40.10">
    <property type="entry name" value="Zinc/RING finger domain, C3HC4 (zinc finger)"/>
    <property type="match status" value="1"/>
</dbReference>
<feature type="region of interest" description="Disordered" evidence="4">
    <location>
        <begin position="354"/>
        <end position="379"/>
    </location>
</feature>
<dbReference type="InterPro" id="IPR013083">
    <property type="entry name" value="Znf_RING/FYVE/PHD"/>
</dbReference>
<evidence type="ECO:0000256" key="1">
    <source>
        <dbReference type="ARBA" id="ARBA00022723"/>
    </source>
</evidence>
<keyword evidence="2" id="KW-0863">Zinc-finger</keyword>
<keyword evidence="3" id="KW-0862">Zinc</keyword>
<name>A0A9N7RM40_STRHE</name>
<evidence type="ECO:0000313" key="6">
    <source>
        <dbReference type="Proteomes" id="UP001153555"/>
    </source>
</evidence>
<dbReference type="GO" id="GO:0061630">
    <property type="term" value="F:ubiquitin protein ligase activity"/>
    <property type="evidence" value="ECO:0007669"/>
    <property type="project" value="TreeGrafter"/>
</dbReference>
<proteinExistence type="predicted"/>
<keyword evidence="6" id="KW-1185">Reference proteome</keyword>
<keyword evidence="1" id="KW-0479">Metal-binding</keyword>
<evidence type="ECO:0000256" key="2">
    <source>
        <dbReference type="ARBA" id="ARBA00022771"/>
    </source>
</evidence>
<dbReference type="OrthoDB" id="8062037at2759"/>
<feature type="compositionally biased region" description="Low complexity" evidence="4">
    <location>
        <begin position="588"/>
        <end position="614"/>
    </location>
</feature>
<evidence type="ECO:0000256" key="4">
    <source>
        <dbReference type="SAM" id="MobiDB-lite"/>
    </source>
</evidence>
<sequence>MKKQIMEQMDIDHIVDVPDTPDRLTTQRIKGKNIIEVENHSLSPPLYPQKQNVIKDGSKDQPMIVDSGSRALSLRPKKCISISNSPRCPVNSTISSFSSSSPLRNASLFQKGATEKNSSYRSHDYINNHSQQSLRPSCIPESFSPDDSFVDLTGKDTCGPVIGKSNVSSSVVSRTNFLTASHAGAKMDVGGVGSSNAVRGEVGFIGNNVQEKPGSGFLSRDAAAPPRINKQKRLVRNGCISPNNIAKIKQLDGKDSNSSISVGHDNNSSVASAHNNNGSIAFAHRNKSSKPSCPQPVPFDIRELVADDNDAYVRKGKGVVTHSCSSKDDSRSNALHSRSSMKFCEKAIGPSSFNIGAGKNSDKPGGWRSTHNRSSEMNVLSPDEELCVVREKAPLRYSSQHHVNNLERSKKGVSVTVGDNKGKDFISLERSYPPHSKESFFHHQARPGQLNGSSSTANTLIKRQKQGLASSSRECSTSVSDDPEVVLLPTSTYHNANNLEQIIEVAELSPQLKHNACDDDVARARQVEADEALARELQEQLYSELPVFGAAEVDEHIALALQHQDNSVRGPARSRNHISSASASMLNLQRQSRGRSSLSGPRRGSVARSASSGRLTRLRSRFPGQARRLVYSGDSSSIFPEDMDVEMRMHILGALEEFNDMGLSLGINDIGLSAGILQVPRDFNENDYEMLLALDDNNDQHSGCSVHQINGLPQSKVHTENFDETCAVCLETPTIGDSIRHLPCLHKFHKDIFTFSTRRLGFWLFLDAEMASPCPRVAFLAPDPSTTATSTVSEDTSEVFSAFLNTSFRSAVKTRWIRRASSARWQTSGKTMISRRFEADSL</sequence>
<dbReference type="Proteomes" id="UP001153555">
    <property type="component" value="Unassembled WGS sequence"/>
</dbReference>
<evidence type="ECO:0000313" key="5">
    <source>
        <dbReference type="EMBL" id="CAA0835756.1"/>
    </source>
</evidence>
<dbReference type="AlphaFoldDB" id="A0A9N7RM40"/>
<gene>
    <name evidence="5" type="ORF">SHERM_02994</name>
</gene>
<comment type="caution">
    <text evidence="5">The sequence shown here is derived from an EMBL/GenBank/DDBJ whole genome shotgun (WGS) entry which is preliminary data.</text>
</comment>
<dbReference type="SUPFAM" id="SSF57850">
    <property type="entry name" value="RING/U-box"/>
    <property type="match status" value="1"/>
</dbReference>
<dbReference type="EMBL" id="CACSLK010029922">
    <property type="protein sequence ID" value="CAA0835756.1"/>
    <property type="molecule type" value="Genomic_DNA"/>
</dbReference>
<feature type="region of interest" description="Disordered" evidence="4">
    <location>
        <begin position="586"/>
        <end position="614"/>
    </location>
</feature>
<dbReference type="InterPro" id="IPR051834">
    <property type="entry name" value="RING_finger_E3_ligase"/>
</dbReference>
<dbReference type="GO" id="GO:0006511">
    <property type="term" value="P:ubiquitin-dependent protein catabolic process"/>
    <property type="evidence" value="ECO:0007669"/>
    <property type="project" value="TreeGrafter"/>
</dbReference>
<dbReference type="GO" id="GO:0005634">
    <property type="term" value="C:nucleus"/>
    <property type="evidence" value="ECO:0007669"/>
    <property type="project" value="TreeGrafter"/>
</dbReference>